<gene>
    <name evidence="2" type="ORF">R2601_13099</name>
</gene>
<feature type="transmembrane region" description="Helical" evidence="1">
    <location>
        <begin position="285"/>
        <end position="304"/>
    </location>
</feature>
<dbReference type="STRING" id="314265.R2601_13099"/>
<accession>Q0FH42</accession>
<dbReference type="AlphaFoldDB" id="Q0FH42"/>
<protein>
    <submittedName>
        <fullName evidence="2">OpgC protein</fullName>
    </submittedName>
</protein>
<dbReference type="PANTHER" id="PTHR38592:SF3">
    <property type="entry name" value="BLL4819 PROTEIN"/>
    <property type="match status" value="1"/>
</dbReference>
<feature type="transmembrane region" description="Helical" evidence="1">
    <location>
        <begin position="205"/>
        <end position="225"/>
    </location>
</feature>
<dbReference type="Pfam" id="PF10129">
    <property type="entry name" value="OpgC_C"/>
    <property type="match status" value="1"/>
</dbReference>
<feature type="transmembrane region" description="Helical" evidence="1">
    <location>
        <begin position="57"/>
        <end position="75"/>
    </location>
</feature>
<organism evidence="2 3">
    <name type="scientific">Salipiger bermudensis (strain DSM 26914 / JCM 13377 / KCTC 12554 / HTCC2601)</name>
    <name type="common">Pelagibaca bermudensis</name>
    <dbReference type="NCBI Taxonomy" id="314265"/>
    <lineage>
        <taxon>Bacteria</taxon>
        <taxon>Pseudomonadati</taxon>
        <taxon>Pseudomonadota</taxon>
        <taxon>Alphaproteobacteria</taxon>
        <taxon>Rhodobacterales</taxon>
        <taxon>Roseobacteraceae</taxon>
        <taxon>Salipiger</taxon>
    </lineage>
</organism>
<dbReference type="PIRSF" id="PIRSF028704">
    <property type="entry name" value="UPC028704"/>
    <property type="match status" value="1"/>
</dbReference>
<feature type="transmembrane region" description="Helical" evidence="1">
    <location>
        <begin position="237"/>
        <end position="255"/>
    </location>
</feature>
<dbReference type="RefSeq" id="WP_007794749.1">
    <property type="nucleotide sequence ID" value="NZ_DS022276.1"/>
</dbReference>
<comment type="caution">
    <text evidence="2">The sequence shown here is derived from an EMBL/GenBank/DDBJ whole genome shotgun (WGS) entry which is preliminary data.</text>
</comment>
<dbReference type="EMBL" id="AATQ01000083">
    <property type="protein sequence ID" value="EAU43506.1"/>
    <property type="molecule type" value="Genomic_DNA"/>
</dbReference>
<dbReference type="eggNOG" id="COG4645">
    <property type="taxonomic scope" value="Bacteria"/>
</dbReference>
<feature type="transmembrane region" description="Helical" evidence="1">
    <location>
        <begin position="137"/>
        <end position="162"/>
    </location>
</feature>
<evidence type="ECO:0000313" key="3">
    <source>
        <dbReference type="Proteomes" id="UP000006230"/>
    </source>
</evidence>
<evidence type="ECO:0000256" key="1">
    <source>
        <dbReference type="SAM" id="Phobius"/>
    </source>
</evidence>
<feature type="transmembrane region" description="Helical" evidence="1">
    <location>
        <begin position="353"/>
        <end position="372"/>
    </location>
</feature>
<evidence type="ECO:0000313" key="2">
    <source>
        <dbReference type="EMBL" id="EAU43506.1"/>
    </source>
</evidence>
<dbReference type="Proteomes" id="UP000006230">
    <property type="component" value="Unassembled WGS sequence"/>
</dbReference>
<feature type="transmembrane region" description="Helical" evidence="1">
    <location>
        <begin position="325"/>
        <end position="347"/>
    </location>
</feature>
<name>Q0FH42_SALBH</name>
<keyword evidence="3" id="KW-1185">Reference proteome</keyword>
<keyword evidence="1" id="KW-1133">Transmembrane helix</keyword>
<proteinExistence type="predicted"/>
<feature type="transmembrane region" description="Helical" evidence="1">
    <location>
        <begin position="95"/>
        <end position="117"/>
    </location>
</feature>
<feature type="transmembrane region" description="Helical" evidence="1">
    <location>
        <begin position="174"/>
        <end position="193"/>
    </location>
</feature>
<keyword evidence="1" id="KW-0472">Membrane</keyword>
<feature type="transmembrane region" description="Helical" evidence="1">
    <location>
        <begin position="21"/>
        <end position="37"/>
    </location>
</feature>
<dbReference type="OrthoDB" id="9775975at2"/>
<dbReference type="HOGENOM" id="CLU_041000_2_0_5"/>
<sequence length="400" mass="43791">MSRSEPTTAPAPRRERDPRIDAFRGLALLMIFVDHVPGNPYEYLTIRNLGFSDAAEAFFIMSGIAAGLAYSGGFARKPFLTAAEPVWKRAWTLYLAHILLTFWGIAIFAVGAEVFGLPELLEKNNLSAIFERPGETLAALPALLHQIGYVNILPAYSVLLLATPFAVMLGMRHPWVLAGLSVGLWFVTGLWRLNLPNHPNPGGWFFNPFAWQILFVAGLLTGIHARKGTRFVPVSRTLFWLALGWLALVLAWRYAPGVGTFLNHQMAKLGAAGVPFHFVSHDKTFVAVPRMLHALALFYVLSCLPQVRALSGLPAAAPLRLLGKHGLLVFSVGTLTSLALQVLMAAMLDPEPMAWLVLPVGLAIMLGVAWLAERRKQGARNAATEIVPQMPPTAPMRVRS</sequence>
<dbReference type="InterPro" id="IPR014550">
    <property type="entry name" value="UCP028704_OpgC"/>
</dbReference>
<keyword evidence="1" id="KW-0812">Transmembrane</keyword>
<reference evidence="2 3" key="1">
    <citation type="journal article" date="2010" name="J. Bacteriol.">
        <title>Genome sequences of Pelagibaca bermudensis HTCC2601T and Maritimibacter alkaliphilus HTCC2654T, the type strains of two marine Roseobacter genera.</title>
        <authorList>
            <person name="Thrash J.C."/>
            <person name="Cho J.C."/>
            <person name="Ferriera S."/>
            <person name="Johnson J."/>
            <person name="Vergin K.L."/>
            <person name="Giovannoni S.J."/>
        </authorList>
    </citation>
    <scope>NUCLEOTIDE SEQUENCE [LARGE SCALE GENOMIC DNA]</scope>
    <source>
        <strain evidence="3">DSM 26914 / JCM 13377 / KCTC 12554 / HTCC2601</strain>
    </source>
</reference>
<dbReference type="PANTHER" id="PTHR38592">
    <property type="entry name" value="BLL4819 PROTEIN"/>
    <property type="match status" value="1"/>
</dbReference>